<dbReference type="PANTHER" id="PTHR43229:SF2">
    <property type="entry name" value="NODULATION PROTEIN J"/>
    <property type="match status" value="1"/>
</dbReference>
<evidence type="ECO:0000313" key="8">
    <source>
        <dbReference type="EMBL" id="MFD1939530.1"/>
    </source>
</evidence>
<comment type="caution">
    <text evidence="8">The sequence shown here is derived from an EMBL/GenBank/DDBJ whole genome shotgun (WGS) entry which is preliminary data.</text>
</comment>
<dbReference type="EMBL" id="JBHUFV010000083">
    <property type="protein sequence ID" value="MFD1939530.1"/>
    <property type="molecule type" value="Genomic_DNA"/>
</dbReference>
<sequence>MTTISLAEPTRATGRTRLWREAAILTGRTVRHWRARPVTFAIQLLFPVLVILMMGGLLGGAIAGSSGDYILYVIPGVLAFTMLFGVETTMTAVTTDAARTVTDRFRSLPISPGSVLLGRVLADLLTSVVELVVVTLAGLALGWRWENGLLPALAAYGLLLWLRFGLLWFGVWAGLTAGSPEAVSAAQLLAWPIGFLSTVFVKPSTMPGWLGAIAEWNPLSATATAVRELFAGVHQGGLTWAAEHALLTAAAGPLLLTLVFAPLAILAFKGLGR</sequence>
<proteinExistence type="inferred from homology"/>
<keyword evidence="2 6" id="KW-0812">Transmembrane</keyword>
<dbReference type="Pfam" id="PF01061">
    <property type="entry name" value="ABC2_membrane"/>
    <property type="match status" value="1"/>
</dbReference>
<feature type="transmembrane region" description="Helical" evidence="6">
    <location>
        <begin position="116"/>
        <end position="141"/>
    </location>
</feature>
<keyword evidence="4 6" id="KW-0472">Membrane</keyword>
<name>A0ABW4TC36_9ACTN</name>
<dbReference type="Proteomes" id="UP001597368">
    <property type="component" value="Unassembled WGS sequence"/>
</dbReference>
<evidence type="ECO:0000256" key="2">
    <source>
        <dbReference type="ARBA" id="ARBA00022692"/>
    </source>
</evidence>
<protein>
    <recommendedName>
        <fullName evidence="6">Transport permease protein</fullName>
    </recommendedName>
</protein>
<dbReference type="PROSITE" id="PS51012">
    <property type="entry name" value="ABC_TM2"/>
    <property type="match status" value="1"/>
</dbReference>
<evidence type="ECO:0000313" key="9">
    <source>
        <dbReference type="Proteomes" id="UP001597368"/>
    </source>
</evidence>
<evidence type="ECO:0000256" key="5">
    <source>
        <dbReference type="ARBA" id="ARBA00023251"/>
    </source>
</evidence>
<evidence type="ECO:0000256" key="4">
    <source>
        <dbReference type="ARBA" id="ARBA00023136"/>
    </source>
</evidence>
<feature type="transmembrane region" description="Helical" evidence="6">
    <location>
        <begin position="182"/>
        <end position="201"/>
    </location>
</feature>
<feature type="transmembrane region" description="Helical" evidence="6">
    <location>
        <begin position="153"/>
        <end position="175"/>
    </location>
</feature>
<keyword evidence="5" id="KW-0046">Antibiotic resistance</keyword>
<evidence type="ECO:0000259" key="7">
    <source>
        <dbReference type="PROSITE" id="PS51012"/>
    </source>
</evidence>
<dbReference type="InterPro" id="IPR051784">
    <property type="entry name" value="Nod_factor_ABC_transporter"/>
</dbReference>
<organism evidence="8 9">
    <name type="scientific">Nonomuraea mangrovi</name>
    <dbReference type="NCBI Taxonomy" id="2316207"/>
    <lineage>
        <taxon>Bacteria</taxon>
        <taxon>Bacillati</taxon>
        <taxon>Actinomycetota</taxon>
        <taxon>Actinomycetes</taxon>
        <taxon>Streptosporangiales</taxon>
        <taxon>Streptosporangiaceae</taxon>
        <taxon>Nonomuraea</taxon>
    </lineage>
</organism>
<dbReference type="InterPro" id="IPR047817">
    <property type="entry name" value="ABC2_TM_bact-type"/>
</dbReference>
<keyword evidence="6" id="KW-1003">Cell membrane</keyword>
<evidence type="ECO:0000256" key="3">
    <source>
        <dbReference type="ARBA" id="ARBA00022989"/>
    </source>
</evidence>
<comment type="similarity">
    <text evidence="6">Belongs to the ABC-2 integral membrane protein family.</text>
</comment>
<dbReference type="InterPro" id="IPR000412">
    <property type="entry name" value="ABC_2_transport"/>
</dbReference>
<feature type="domain" description="ABC transmembrane type-2" evidence="7">
    <location>
        <begin position="38"/>
        <end position="271"/>
    </location>
</feature>
<feature type="transmembrane region" description="Helical" evidence="6">
    <location>
        <begin position="38"/>
        <end position="63"/>
    </location>
</feature>
<evidence type="ECO:0000256" key="1">
    <source>
        <dbReference type="ARBA" id="ARBA00004141"/>
    </source>
</evidence>
<accession>A0ABW4TC36</accession>
<keyword evidence="9" id="KW-1185">Reference proteome</keyword>
<keyword evidence="6" id="KW-0813">Transport</keyword>
<keyword evidence="3 6" id="KW-1133">Transmembrane helix</keyword>
<dbReference type="PANTHER" id="PTHR43229">
    <property type="entry name" value="NODULATION PROTEIN J"/>
    <property type="match status" value="1"/>
</dbReference>
<dbReference type="PIRSF" id="PIRSF006648">
    <property type="entry name" value="DrrB"/>
    <property type="match status" value="1"/>
</dbReference>
<feature type="transmembrane region" description="Helical" evidence="6">
    <location>
        <begin position="69"/>
        <end position="95"/>
    </location>
</feature>
<reference evidence="9" key="1">
    <citation type="journal article" date="2019" name="Int. J. Syst. Evol. Microbiol.">
        <title>The Global Catalogue of Microorganisms (GCM) 10K type strain sequencing project: providing services to taxonomists for standard genome sequencing and annotation.</title>
        <authorList>
            <consortium name="The Broad Institute Genomics Platform"/>
            <consortium name="The Broad Institute Genome Sequencing Center for Infectious Disease"/>
            <person name="Wu L."/>
            <person name="Ma J."/>
        </authorList>
    </citation>
    <scope>NUCLEOTIDE SEQUENCE [LARGE SCALE GENOMIC DNA]</scope>
    <source>
        <strain evidence="9">ICMP 6774ER</strain>
    </source>
</reference>
<feature type="transmembrane region" description="Helical" evidence="6">
    <location>
        <begin position="245"/>
        <end position="268"/>
    </location>
</feature>
<dbReference type="RefSeq" id="WP_379581884.1">
    <property type="nucleotide sequence ID" value="NZ_JBHUFV010000083.1"/>
</dbReference>
<evidence type="ECO:0000256" key="6">
    <source>
        <dbReference type="RuleBase" id="RU361157"/>
    </source>
</evidence>
<dbReference type="InterPro" id="IPR013525">
    <property type="entry name" value="ABC2_TM"/>
</dbReference>
<gene>
    <name evidence="8" type="ORF">ACFSKW_49515</name>
</gene>
<comment type="subcellular location">
    <subcellularLocation>
        <location evidence="6">Cell membrane</location>
        <topology evidence="6">Multi-pass membrane protein</topology>
    </subcellularLocation>
    <subcellularLocation>
        <location evidence="1">Membrane</location>
        <topology evidence="1">Multi-pass membrane protein</topology>
    </subcellularLocation>
</comment>